<dbReference type="Proteomes" id="UP000298030">
    <property type="component" value="Unassembled WGS sequence"/>
</dbReference>
<dbReference type="AlphaFoldDB" id="A0A4Y7SG27"/>
<gene>
    <name evidence="3" type="ORF">FA13DRAFT_1836668</name>
</gene>
<dbReference type="PROSITE" id="PS00109">
    <property type="entry name" value="PROTEIN_KINASE_TYR"/>
    <property type="match status" value="1"/>
</dbReference>
<dbReference type="PANTHER" id="PTHR38248">
    <property type="entry name" value="FUNK1 6"/>
    <property type="match status" value="1"/>
</dbReference>
<sequence>MPYQFGTGGFYQPNEPPHTPIRDNTPRSPKAWVSEDTSDDEGEQQPGLKHQFIPRQALPAEFHSSNNHEVPPASIGVSGLHSSQQYPGIDTTSVQSSGRAYATVIGGTPYRKNPPPRTHPSKQSVKDHAALLMQAQGDVAKSVEGYYLNQFGVVPGLSTAEIMPWLSQEANQSRGVFINGHWNVPQDPPKENLLYEPFEAVLNSILEKFVKPHCGPGVSRRVIDTHGAKVRHGDGHFTSPDLLVRATGASFDAPLTNFGYGDVATFFELKLDGQLDEPIHIHQMVVYARQVYAHQPNRKFVRGLLLSDKRARLVHYDHSGVQVSPPININERPPLFVRIVVGLCNGDESFMGFDDSIQWEHDICNRKISGTLTAKFDKDSEPKRYHLRSIRPIANVVDIRGRATTCWAVRDNETGEDLIVKDSWDSDDRPPEYLRLTKVKGAQGVCEIVWHSSDKHPRFETRLFRCAKGTRAGVHYYNRVASRIIMKAYGKQIHHFKSILELLHALRDAIAGHSNVFGKEIVHRDISNMNVLLGREDADCKQTILFKPEALLCFNRLKGLNFRFKLSSRGYLY</sequence>
<accession>A0A4Y7SG27</accession>
<dbReference type="GO" id="GO:0004672">
    <property type="term" value="F:protein kinase activity"/>
    <property type="evidence" value="ECO:0007669"/>
    <property type="project" value="InterPro"/>
</dbReference>
<dbReference type="InterPro" id="IPR008266">
    <property type="entry name" value="Tyr_kinase_AS"/>
</dbReference>
<evidence type="ECO:0000256" key="1">
    <source>
        <dbReference type="SAM" id="MobiDB-lite"/>
    </source>
</evidence>
<dbReference type="InterPro" id="IPR040976">
    <property type="entry name" value="Pkinase_fungal"/>
</dbReference>
<feature type="domain" description="Fungal-type protein kinase" evidence="2">
    <location>
        <begin position="257"/>
        <end position="452"/>
    </location>
</feature>
<feature type="domain" description="Fungal-type protein kinase" evidence="2">
    <location>
        <begin position="471"/>
        <end position="539"/>
    </location>
</feature>
<evidence type="ECO:0000313" key="3">
    <source>
        <dbReference type="EMBL" id="TEB20799.1"/>
    </source>
</evidence>
<feature type="compositionally biased region" description="Polar residues" evidence="1">
    <location>
        <begin position="80"/>
        <end position="98"/>
    </location>
</feature>
<evidence type="ECO:0000259" key="2">
    <source>
        <dbReference type="Pfam" id="PF17667"/>
    </source>
</evidence>
<dbReference type="EMBL" id="QPFP01000131">
    <property type="protein sequence ID" value="TEB20799.1"/>
    <property type="molecule type" value="Genomic_DNA"/>
</dbReference>
<protein>
    <recommendedName>
        <fullName evidence="2">Fungal-type protein kinase domain-containing protein</fullName>
    </recommendedName>
</protein>
<reference evidence="3 4" key="1">
    <citation type="journal article" date="2019" name="Nat. Ecol. Evol.">
        <title>Megaphylogeny resolves global patterns of mushroom evolution.</title>
        <authorList>
            <person name="Varga T."/>
            <person name="Krizsan K."/>
            <person name="Foldi C."/>
            <person name="Dima B."/>
            <person name="Sanchez-Garcia M."/>
            <person name="Sanchez-Ramirez S."/>
            <person name="Szollosi G.J."/>
            <person name="Szarkandi J.G."/>
            <person name="Papp V."/>
            <person name="Albert L."/>
            <person name="Andreopoulos W."/>
            <person name="Angelini C."/>
            <person name="Antonin V."/>
            <person name="Barry K.W."/>
            <person name="Bougher N.L."/>
            <person name="Buchanan P."/>
            <person name="Buyck B."/>
            <person name="Bense V."/>
            <person name="Catcheside P."/>
            <person name="Chovatia M."/>
            <person name="Cooper J."/>
            <person name="Damon W."/>
            <person name="Desjardin D."/>
            <person name="Finy P."/>
            <person name="Geml J."/>
            <person name="Haridas S."/>
            <person name="Hughes K."/>
            <person name="Justo A."/>
            <person name="Karasinski D."/>
            <person name="Kautmanova I."/>
            <person name="Kiss B."/>
            <person name="Kocsube S."/>
            <person name="Kotiranta H."/>
            <person name="LaButti K.M."/>
            <person name="Lechner B.E."/>
            <person name="Liimatainen K."/>
            <person name="Lipzen A."/>
            <person name="Lukacs Z."/>
            <person name="Mihaltcheva S."/>
            <person name="Morgado L.N."/>
            <person name="Niskanen T."/>
            <person name="Noordeloos M.E."/>
            <person name="Ohm R.A."/>
            <person name="Ortiz-Santana B."/>
            <person name="Ovrebo C."/>
            <person name="Racz N."/>
            <person name="Riley R."/>
            <person name="Savchenko A."/>
            <person name="Shiryaev A."/>
            <person name="Soop K."/>
            <person name="Spirin V."/>
            <person name="Szebenyi C."/>
            <person name="Tomsovsky M."/>
            <person name="Tulloss R.E."/>
            <person name="Uehling J."/>
            <person name="Grigoriev I.V."/>
            <person name="Vagvolgyi C."/>
            <person name="Papp T."/>
            <person name="Martin F.M."/>
            <person name="Miettinen O."/>
            <person name="Hibbett D.S."/>
            <person name="Nagy L.G."/>
        </authorList>
    </citation>
    <scope>NUCLEOTIDE SEQUENCE [LARGE SCALE GENOMIC DNA]</scope>
    <source>
        <strain evidence="3 4">FP101781</strain>
    </source>
</reference>
<dbReference type="PANTHER" id="PTHR38248:SF2">
    <property type="entry name" value="FUNK1 11"/>
    <property type="match status" value="1"/>
</dbReference>
<proteinExistence type="predicted"/>
<comment type="caution">
    <text evidence="3">The sequence shown here is derived from an EMBL/GenBank/DDBJ whole genome shotgun (WGS) entry which is preliminary data.</text>
</comment>
<feature type="region of interest" description="Disordered" evidence="1">
    <location>
        <begin position="1"/>
        <end position="49"/>
    </location>
</feature>
<name>A0A4Y7SG27_COPMI</name>
<evidence type="ECO:0000313" key="4">
    <source>
        <dbReference type="Proteomes" id="UP000298030"/>
    </source>
</evidence>
<feature type="region of interest" description="Disordered" evidence="1">
    <location>
        <begin position="63"/>
        <end position="98"/>
    </location>
</feature>
<dbReference type="OrthoDB" id="5584477at2759"/>
<dbReference type="Pfam" id="PF17667">
    <property type="entry name" value="Pkinase_fungal"/>
    <property type="match status" value="2"/>
</dbReference>
<organism evidence="3 4">
    <name type="scientific">Coprinellus micaceus</name>
    <name type="common">Glistening ink-cap mushroom</name>
    <name type="synonym">Coprinus micaceus</name>
    <dbReference type="NCBI Taxonomy" id="71717"/>
    <lineage>
        <taxon>Eukaryota</taxon>
        <taxon>Fungi</taxon>
        <taxon>Dikarya</taxon>
        <taxon>Basidiomycota</taxon>
        <taxon>Agaricomycotina</taxon>
        <taxon>Agaricomycetes</taxon>
        <taxon>Agaricomycetidae</taxon>
        <taxon>Agaricales</taxon>
        <taxon>Agaricineae</taxon>
        <taxon>Psathyrellaceae</taxon>
        <taxon>Coprinellus</taxon>
    </lineage>
</organism>
<keyword evidence="4" id="KW-1185">Reference proteome</keyword>